<organism evidence="2 3">
    <name type="scientific">Sphaerospermopsis kisseleviana CS-549</name>
    <dbReference type="NCBI Taxonomy" id="3021783"/>
    <lineage>
        <taxon>Bacteria</taxon>
        <taxon>Bacillati</taxon>
        <taxon>Cyanobacteriota</taxon>
        <taxon>Cyanophyceae</taxon>
        <taxon>Nostocales</taxon>
        <taxon>Aphanizomenonaceae</taxon>
        <taxon>Sphaerospermopsis</taxon>
        <taxon>Sphaerospermopsis kisseleviana</taxon>
    </lineage>
</organism>
<dbReference type="Proteomes" id="UP001211711">
    <property type="component" value="Unassembled WGS sequence"/>
</dbReference>
<dbReference type="Pfam" id="PF01551">
    <property type="entry name" value="Peptidase_M23"/>
    <property type="match status" value="1"/>
</dbReference>
<dbReference type="PANTHER" id="PTHR21666:SF270">
    <property type="entry name" value="MUREIN HYDROLASE ACTIVATOR ENVC"/>
    <property type="match status" value="1"/>
</dbReference>
<dbReference type="Gene3D" id="2.70.70.10">
    <property type="entry name" value="Glucose Permease (Domain IIA)"/>
    <property type="match status" value="1"/>
</dbReference>
<evidence type="ECO:0000313" key="2">
    <source>
        <dbReference type="EMBL" id="MDB9441281.1"/>
    </source>
</evidence>
<gene>
    <name evidence="2" type="ORF">PN497_07890</name>
</gene>
<dbReference type="InterPro" id="IPR011055">
    <property type="entry name" value="Dup_hybrid_motif"/>
</dbReference>
<evidence type="ECO:0000313" key="3">
    <source>
        <dbReference type="Proteomes" id="UP001211711"/>
    </source>
</evidence>
<comment type="caution">
    <text evidence="2">The sequence shown here is derived from an EMBL/GenBank/DDBJ whole genome shotgun (WGS) entry which is preliminary data.</text>
</comment>
<dbReference type="InterPro" id="IPR018392">
    <property type="entry name" value="LysM"/>
</dbReference>
<feature type="domain" description="LysM" evidence="1">
    <location>
        <begin position="310"/>
        <end position="354"/>
    </location>
</feature>
<dbReference type="InterPro" id="IPR050570">
    <property type="entry name" value="Cell_wall_metabolism_enzyme"/>
</dbReference>
<keyword evidence="3" id="KW-1185">Reference proteome</keyword>
<evidence type="ECO:0000259" key="1">
    <source>
        <dbReference type="PROSITE" id="PS51782"/>
    </source>
</evidence>
<dbReference type="CDD" id="cd12797">
    <property type="entry name" value="M23_peptidase"/>
    <property type="match status" value="1"/>
</dbReference>
<proteinExistence type="predicted"/>
<dbReference type="EMBL" id="JAQMTI010000097">
    <property type="protein sequence ID" value="MDB9441281.1"/>
    <property type="molecule type" value="Genomic_DNA"/>
</dbReference>
<sequence length="799" mass="84903">MKRALKKRVKAVLNNTPNSDGVLIEPSNETIHKTNRRAGTQAAMIGLAISMGATSLLVTRQSDQAQAAAPVGSQKAASTIPAASDTEIKFAATKLESQAVPSASVPENPVIVGEPTAVSQMPGLEAKWPVAAKEMAVQIQTSEANKNAVYLQPQVEQGLNNNSVQSRLQTEKPLSQTESQFSQNQGVADSLSPVVIVESANPVSNDVNAQLKAQQEFALNRLQEKSNRLRNSLAQLRPDETNKFSEAGIEVAQPTTVADNSLPVQSSEVIDANQADLISRLKQDKQTSAPVQKALTPAPAPAVVAQLATTTYEVKPGDTLAEIADNYGTSVSDIIKANNLDDPNQLQISQKLIIPTAKAERTSYTQPTVAISPTFIRPSSNPKLAVSPLSKPDPEANLPLIPQSPVESNNNSVAIPVPVVKQSPVESNNNSVAIPVPVVKQSPVARNNSSVAIPVPLAGNQLPPTPETEFTAPNSLTVRGDNSQLDIATETQTEQQLPQKTAKLKGPERIRSLQAEIERLREKYRAQKSGVTVANVDETENTPVPVVVEKANNQTNFPVNAQLNAVSISVPKPIQPGYSQQPVKPLVSAARPNNEPINPQFLSRQTALPGNSSGSSSSIRLNVPTAGVNSSDSLGNLRGTRVSPALPPLAAVDLYLPKSVEETTEPSSSTAHIWPAKGVLTSGYGWRWGRMHRGIDIANGVGTPIYASSAGRVERAGWNNGGYGLLVDIRHPDGSLTRYAHNSRILVQVGQEVEQGQIIAAMGSTGFSTGSHIHFEVHPAGKGAVNPIAFLPSRTQARL</sequence>
<reference evidence="2 3" key="1">
    <citation type="submission" date="2023-01" db="EMBL/GenBank/DDBJ databases">
        <title>Genomes from the Australian National Cyanobacteria Reference Collection.</title>
        <authorList>
            <person name="Willis A."/>
            <person name="Lee E.M.F."/>
        </authorList>
    </citation>
    <scope>NUCLEOTIDE SEQUENCE [LARGE SCALE GENOMIC DNA]</scope>
    <source>
        <strain evidence="2 3">CS-549</strain>
    </source>
</reference>
<protein>
    <submittedName>
        <fullName evidence="2">Peptidoglycan DD-metalloendopeptidase family protein</fullName>
    </submittedName>
</protein>
<dbReference type="SUPFAM" id="SSF54106">
    <property type="entry name" value="LysM domain"/>
    <property type="match status" value="1"/>
</dbReference>
<dbReference type="SUPFAM" id="SSF51261">
    <property type="entry name" value="Duplicated hybrid motif"/>
    <property type="match status" value="1"/>
</dbReference>
<dbReference type="Gene3D" id="3.10.350.10">
    <property type="entry name" value="LysM domain"/>
    <property type="match status" value="1"/>
</dbReference>
<dbReference type="PANTHER" id="PTHR21666">
    <property type="entry name" value="PEPTIDASE-RELATED"/>
    <property type="match status" value="1"/>
</dbReference>
<dbReference type="SMART" id="SM00257">
    <property type="entry name" value="LysM"/>
    <property type="match status" value="1"/>
</dbReference>
<dbReference type="Pfam" id="PF01476">
    <property type="entry name" value="LysM"/>
    <property type="match status" value="1"/>
</dbReference>
<accession>A0ABT4ZQ22</accession>
<dbReference type="CDD" id="cd00118">
    <property type="entry name" value="LysM"/>
    <property type="match status" value="1"/>
</dbReference>
<dbReference type="InterPro" id="IPR016047">
    <property type="entry name" value="M23ase_b-sheet_dom"/>
</dbReference>
<dbReference type="PROSITE" id="PS51782">
    <property type="entry name" value="LYSM"/>
    <property type="match status" value="1"/>
</dbReference>
<dbReference type="RefSeq" id="WP_096567439.1">
    <property type="nucleotide sequence ID" value="NZ_JAQMTI010000097.1"/>
</dbReference>
<name>A0ABT4ZQ22_9CYAN</name>
<dbReference type="InterPro" id="IPR036779">
    <property type="entry name" value="LysM_dom_sf"/>
</dbReference>